<dbReference type="EMBL" id="CP000697">
    <property type="protein sequence ID" value="ABQ31839.1"/>
    <property type="molecule type" value="Genomic_DNA"/>
</dbReference>
<dbReference type="Gene3D" id="1.20.1640.10">
    <property type="entry name" value="Multidrug efflux transporter AcrB transmembrane domain"/>
    <property type="match status" value="2"/>
</dbReference>
<evidence type="ECO:0000256" key="5">
    <source>
        <dbReference type="ARBA" id="ARBA00022519"/>
    </source>
</evidence>
<dbReference type="GO" id="GO:0009636">
    <property type="term" value="P:response to toxic substance"/>
    <property type="evidence" value="ECO:0007669"/>
    <property type="project" value="UniProtKB-ARBA"/>
</dbReference>
<evidence type="ECO:0000256" key="3">
    <source>
        <dbReference type="ARBA" id="ARBA00022448"/>
    </source>
</evidence>
<dbReference type="eggNOG" id="COG0841">
    <property type="taxonomic scope" value="Bacteria"/>
</dbReference>
<proteinExistence type="inferred from homology"/>
<dbReference type="HOGENOM" id="CLU_002755_1_2_5"/>
<evidence type="ECO:0000256" key="8">
    <source>
        <dbReference type="ARBA" id="ARBA00023136"/>
    </source>
</evidence>
<comment type="subcellular location">
    <subcellularLocation>
        <location evidence="1 9">Cell inner membrane</location>
        <topology evidence="1 9">Multi-pass membrane protein</topology>
    </subcellularLocation>
</comment>
<dbReference type="Pfam" id="PF00873">
    <property type="entry name" value="ACR_tran"/>
    <property type="match status" value="1"/>
</dbReference>
<evidence type="ECO:0000256" key="6">
    <source>
        <dbReference type="ARBA" id="ARBA00022692"/>
    </source>
</evidence>
<keyword evidence="4" id="KW-1003">Cell membrane</keyword>
<dbReference type="InterPro" id="IPR027463">
    <property type="entry name" value="AcrB_DN_DC_subdom"/>
</dbReference>
<evidence type="ECO:0000256" key="2">
    <source>
        <dbReference type="ARBA" id="ARBA00010942"/>
    </source>
</evidence>
<dbReference type="PRINTS" id="PR00702">
    <property type="entry name" value="ACRIFLAVINRP"/>
</dbReference>
<evidence type="ECO:0000313" key="10">
    <source>
        <dbReference type="EMBL" id="ABQ31839.1"/>
    </source>
</evidence>
<dbReference type="PANTHER" id="PTHR32063">
    <property type="match status" value="1"/>
</dbReference>
<feature type="transmembrane region" description="Helical" evidence="9">
    <location>
        <begin position="870"/>
        <end position="889"/>
    </location>
</feature>
<dbReference type="InterPro" id="IPR004764">
    <property type="entry name" value="MdtF-like"/>
</dbReference>
<sequence>MIPSFFIDRPRFAMVIAIVITIAGIIAMTRIPVAQFPSIVPPAVQVTATYPGASAQVVNDTVAEPIEQQINGLSDEIYYSSTTANDGSYNLTVTFKLGSNPDIDTVNVTNAVQQALTQLPAEVQKEGLTVRKRSASVLEFMFFYSPDNKLTPLQISNYVKINVLNPLGRVPGVGQAFMFGEQDYSMRVIFSTARLAQLGLTPADLISAIQDQNTQAPVGTIGLMPIAGKQQYQLSVQTEGRLTSARQFGNIVIRGNRDGSLLRLKDVAKIRLGPQSENQVDRINGHPGVAIGVFLSPGANAVATSGRVSAEIARLSKRFPASLASKTVYNSSSFVSDTISEVIKTLAEAFALVVLVVFFFLGSWRAALVPTIVVPIALLGSFACMLALGYSANTVTLLALVVATGLVVDDAIVVVENIERVMAERPELSPREAAKVAMAQIQAPIIAIMLVLLSVFVPTAFIPGLSGLLFTQFAVAISTAMLISALNALTLSPALCAILLRRGEHGHGIMARVLDFIERTRAGYSRLIGRLVARSVLGLMVIVAFGVAAFLLARITPGGFLPDEDQGALFIQATLPPGASLQRTDAMGQKLAKMIHTLPQVQDVIAINGYSILDSATEPNALFMVAHLKPFAQRPGPKNSVQAVIRKIFAMGSQVQGANIVAFNLPPIIGLSTNGGFTYELENVAGASQQKFNSVLKGLIVAANSDPKLAHVFSTYAANNPSVYLDIDRAKAQALGVPISSIFQALQASLGGFYVNQFNMFGQVWQVNIQAASADRDTRAAIWRIYVRSDSGKMVSLRSLATAHTRLGPQIVSRYNDSLAAPVFGSPAPGVSSGAALAAMDRISARVLPAGFSYDWTSTAYLQQQAKGQAAYVFILSLIFAYLFLVALYESWIIPVPVLLSVVVGVFGAMLGIVLGGLTIDLYAEIGLVVLIALAAKNGILIVEFAKERREEGMGIREAAVLGARMRFRAVMMTSIAFIFGLLPLVVATGAAQITRRSLGTPVFAGMIFASGIGIFVIPLLYVTFETLRMRVSRRARERQKEIAVTGDD</sequence>
<dbReference type="STRING" id="349163.Acry_2648"/>
<dbReference type="GO" id="GO:0042910">
    <property type="term" value="F:xenobiotic transmembrane transporter activity"/>
    <property type="evidence" value="ECO:0007669"/>
    <property type="project" value="TreeGrafter"/>
</dbReference>
<feature type="transmembrane region" description="Helical" evidence="9">
    <location>
        <begin position="896"/>
        <end position="920"/>
    </location>
</feature>
<feature type="transmembrane region" description="Helical" evidence="9">
    <location>
        <begin position="12"/>
        <end position="33"/>
    </location>
</feature>
<evidence type="ECO:0000256" key="4">
    <source>
        <dbReference type="ARBA" id="ARBA00022475"/>
    </source>
</evidence>
<dbReference type="KEGG" id="acr:Acry_2648"/>
<organism evidence="10 11">
    <name type="scientific">Acidiphilium cryptum (strain JF-5)</name>
    <dbReference type="NCBI Taxonomy" id="349163"/>
    <lineage>
        <taxon>Bacteria</taxon>
        <taxon>Pseudomonadati</taxon>
        <taxon>Pseudomonadota</taxon>
        <taxon>Alphaproteobacteria</taxon>
        <taxon>Acetobacterales</taxon>
        <taxon>Acidocellaceae</taxon>
        <taxon>Acidiphilium</taxon>
    </lineage>
</organism>
<dbReference type="GO" id="GO:0005886">
    <property type="term" value="C:plasma membrane"/>
    <property type="evidence" value="ECO:0007669"/>
    <property type="project" value="UniProtKB-SubCell"/>
</dbReference>
<comment type="similarity">
    <text evidence="2 9">Belongs to the resistance-nodulation-cell division (RND) (TC 2.A.6) family.</text>
</comment>
<reference evidence="10 11" key="1">
    <citation type="submission" date="2007-05" db="EMBL/GenBank/DDBJ databases">
        <title>Complete sequence of chromosome of Acidiphilium cryptum JF-5.</title>
        <authorList>
            <consortium name="US DOE Joint Genome Institute"/>
            <person name="Copeland A."/>
            <person name="Lucas S."/>
            <person name="Lapidus A."/>
            <person name="Barry K."/>
            <person name="Detter J.C."/>
            <person name="Glavina del Rio T."/>
            <person name="Hammon N."/>
            <person name="Israni S."/>
            <person name="Dalin E."/>
            <person name="Tice H."/>
            <person name="Pitluck S."/>
            <person name="Sims D."/>
            <person name="Brettin T."/>
            <person name="Bruce D."/>
            <person name="Han C."/>
            <person name="Schmutz J."/>
            <person name="Larimer F."/>
            <person name="Land M."/>
            <person name="Hauser L."/>
            <person name="Kyrpides N."/>
            <person name="Kim E."/>
            <person name="Magnuson T."/>
            <person name="Richardson P."/>
        </authorList>
    </citation>
    <scope>NUCLEOTIDE SEQUENCE [LARGE SCALE GENOMIC DNA]</scope>
    <source>
        <strain evidence="10 11">JF-5</strain>
    </source>
</reference>
<protein>
    <recommendedName>
        <fullName evidence="9">Efflux pump membrane transporter</fullName>
    </recommendedName>
</protein>
<dbReference type="Gene3D" id="3.30.70.1430">
    <property type="entry name" value="Multidrug efflux transporter AcrB pore domain"/>
    <property type="match status" value="2"/>
</dbReference>
<evidence type="ECO:0000256" key="9">
    <source>
        <dbReference type="RuleBase" id="RU364070"/>
    </source>
</evidence>
<keyword evidence="7 9" id="KW-1133">Transmembrane helix</keyword>
<feature type="transmembrane region" description="Helical" evidence="9">
    <location>
        <begin position="926"/>
        <end position="946"/>
    </location>
</feature>
<gene>
    <name evidence="10" type="ordered locus">Acry_2648</name>
</gene>
<name>A5G1V7_ACICJ</name>
<dbReference type="RefSeq" id="WP_007422644.1">
    <property type="nucleotide sequence ID" value="NC_009484.1"/>
</dbReference>
<dbReference type="Proteomes" id="UP000000245">
    <property type="component" value="Chromosome"/>
</dbReference>
<dbReference type="AlphaFoldDB" id="A5G1V7"/>
<dbReference type="PANTHER" id="PTHR32063:SF76">
    <property type="entry name" value="EFFLUX PUMP MEMBRANE TRANSPORTER"/>
    <property type="match status" value="1"/>
</dbReference>
<feature type="transmembrane region" description="Helical" evidence="9">
    <location>
        <begin position="1003"/>
        <end position="1025"/>
    </location>
</feature>
<dbReference type="SUPFAM" id="SSF82693">
    <property type="entry name" value="Multidrug efflux transporter AcrB pore domain, PN1, PN2, PC1 and PC2 subdomains"/>
    <property type="match status" value="3"/>
</dbReference>
<evidence type="ECO:0000256" key="1">
    <source>
        <dbReference type="ARBA" id="ARBA00004429"/>
    </source>
</evidence>
<dbReference type="GO" id="GO:0015562">
    <property type="term" value="F:efflux transmembrane transporter activity"/>
    <property type="evidence" value="ECO:0007669"/>
    <property type="project" value="InterPro"/>
</dbReference>
<dbReference type="SUPFAM" id="SSF82714">
    <property type="entry name" value="Multidrug efflux transporter AcrB TolC docking domain, DN and DC subdomains"/>
    <property type="match status" value="2"/>
</dbReference>
<feature type="transmembrane region" description="Helical" evidence="9">
    <location>
        <begin position="368"/>
        <end position="390"/>
    </location>
</feature>
<dbReference type="InterPro" id="IPR001036">
    <property type="entry name" value="Acrflvin-R"/>
</dbReference>
<feature type="transmembrane region" description="Helical" evidence="9">
    <location>
        <begin position="473"/>
        <end position="500"/>
    </location>
</feature>
<feature type="transmembrane region" description="Helical" evidence="9">
    <location>
        <begin position="967"/>
        <end position="991"/>
    </location>
</feature>
<keyword evidence="6 9" id="KW-0812">Transmembrane</keyword>
<dbReference type="Gene3D" id="3.30.2090.10">
    <property type="entry name" value="Multidrug efflux transporter AcrB TolC docking domain, DN and DC subdomains"/>
    <property type="match status" value="2"/>
</dbReference>
<feature type="transmembrane region" description="Helical" evidence="9">
    <location>
        <begin position="436"/>
        <end position="461"/>
    </location>
</feature>
<accession>A5G1V7</accession>
<evidence type="ECO:0000313" key="11">
    <source>
        <dbReference type="Proteomes" id="UP000000245"/>
    </source>
</evidence>
<keyword evidence="8 9" id="KW-0472">Membrane</keyword>
<keyword evidence="3 9" id="KW-0813">Transport</keyword>
<dbReference type="Gene3D" id="3.30.70.1440">
    <property type="entry name" value="Multidrug efflux transporter AcrB pore domain"/>
    <property type="match status" value="1"/>
</dbReference>
<feature type="transmembrane region" description="Helical" evidence="9">
    <location>
        <begin position="531"/>
        <end position="553"/>
    </location>
</feature>
<keyword evidence="5 9" id="KW-0997">Cell inner membrane</keyword>
<feature type="transmembrane region" description="Helical" evidence="9">
    <location>
        <begin position="396"/>
        <end position="415"/>
    </location>
</feature>
<dbReference type="Gene3D" id="3.30.70.1320">
    <property type="entry name" value="Multidrug efflux transporter AcrB pore domain like"/>
    <property type="match status" value="1"/>
</dbReference>
<keyword evidence="11" id="KW-1185">Reference proteome</keyword>
<dbReference type="NCBIfam" id="TIGR00915">
    <property type="entry name" value="2A0602"/>
    <property type="match status" value="1"/>
</dbReference>
<evidence type="ECO:0000256" key="7">
    <source>
        <dbReference type="ARBA" id="ARBA00022989"/>
    </source>
</evidence>
<dbReference type="FunFam" id="1.20.1640.10:FF:000001">
    <property type="entry name" value="Efflux pump membrane transporter"/>
    <property type="match status" value="1"/>
</dbReference>
<dbReference type="SUPFAM" id="SSF82866">
    <property type="entry name" value="Multidrug efflux transporter AcrB transmembrane domain"/>
    <property type="match status" value="2"/>
</dbReference>
<feature type="transmembrane region" description="Helical" evidence="9">
    <location>
        <begin position="342"/>
        <end position="361"/>
    </location>
</feature>